<protein>
    <submittedName>
        <fullName evidence="2">Type IV secretion protein Rhs</fullName>
    </submittedName>
</protein>
<proteinExistence type="predicted"/>
<dbReference type="AlphaFoldDB" id="A0AAU9CPY3"/>
<sequence length="601" mass="64336">MGAPGQTTYTEVDGLTVKVAVNKQELDESYQLESLQVDRQLSKLTTAKIILVDGKTQDEDFLMSSDDTFEVGGAVTVSAGYQNTADTIFDGIITGHRIKTRKTGGKVSSQLVLHCRLKSTVLVNGRKNITYPEMKDSDVMMDILSAHGLKGQIDATSTKHPSITQHNVSDWDFIRKRAWMNGLVVEDDETGIIITAPSFEAEEGKVLDYGMNIIGFDVEIDSVHQVDSVEGASWDPKQMAPVKATGTDPGYSFPGELDASSLAEVSDDEGTGFASSYYAESGEVKAWSDAMFAFSRMAAVVGRISFPGDSTFEVNTAVTLSGFGDRFNGPVFISGVKHVVRGGQWITELALGDINPMIGQSHPSLEDPYVLVPGVSGLHMGKVKKLASDPLGQSRLLIDCPAVDPDGEGVWSRLATFYASSSHGAQFIPEVGDEVVLGFVGDDPRFPIILGSLYGKKNAPPFSISAQNAQKGFVTPKDFKVVVDEQSKKLTAETPGGNVVELDDMMKQMELTDPNGNSVKLSKEGVTITSAKDVTIDASKGKLTFSCMSDVSVSTEIGDVSLDGMNIKQSAKLQWQAESSAIGELKATGPLTIEGAVVSIN</sequence>
<dbReference type="InterPro" id="IPR006531">
    <property type="entry name" value="Gp5/Vgr_OB"/>
</dbReference>
<gene>
    <name evidence="2" type="ORF">FUAX_24490</name>
</gene>
<organism evidence="2 3">
    <name type="scientific">Fulvitalea axinellae</name>
    <dbReference type="NCBI Taxonomy" id="1182444"/>
    <lineage>
        <taxon>Bacteria</taxon>
        <taxon>Pseudomonadati</taxon>
        <taxon>Bacteroidota</taxon>
        <taxon>Cytophagia</taxon>
        <taxon>Cytophagales</taxon>
        <taxon>Persicobacteraceae</taxon>
        <taxon>Fulvitalea</taxon>
    </lineage>
</organism>
<evidence type="ECO:0000313" key="2">
    <source>
        <dbReference type="EMBL" id="BDD10017.1"/>
    </source>
</evidence>
<evidence type="ECO:0000313" key="3">
    <source>
        <dbReference type="Proteomes" id="UP001348817"/>
    </source>
</evidence>
<evidence type="ECO:0000259" key="1">
    <source>
        <dbReference type="Pfam" id="PF04717"/>
    </source>
</evidence>
<dbReference type="Proteomes" id="UP001348817">
    <property type="component" value="Chromosome"/>
</dbReference>
<dbReference type="InterPro" id="IPR037026">
    <property type="entry name" value="Vgr_OB-fold_dom_sf"/>
</dbReference>
<dbReference type="EMBL" id="AP025314">
    <property type="protein sequence ID" value="BDD10017.1"/>
    <property type="molecule type" value="Genomic_DNA"/>
</dbReference>
<feature type="domain" description="Gp5/Type VI secretion system Vgr protein OB-fold" evidence="1">
    <location>
        <begin position="381"/>
        <end position="454"/>
    </location>
</feature>
<dbReference type="KEGG" id="fax:FUAX_24490"/>
<dbReference type="SUPFAM" id="SSF69279">
    <property type="entry name" value="Phage tail proteins"/>
    <property type="match status" value="1"/>
</dbReference>
<dbReference type="Pfam" id="PF04717">
    <property type="entry name" value="Phage_base_V"/>
    <property type="match status" value="1"/>
</dbReference>
<accession>A0AAU9CPY3</accession>
<name>A0AAU9CPY3_9BACT</name>
<dbReference type="SUPFAM" id="SSF69255">
    <property type="entry name" value="gp5 N-terminal domain-like"/>
    <property type="match status" value="1"/>
</dbReference>
<reference evidence="2 3" key="1">
    <citation type="submission" date="2021-12" db="EMBL/GenBank/DDBJ databases">
        <title>Genome sequencing of bacteria with rrn-lacking chromosome and rrn-plasmid.</title>
        <authorList>
            <person name="Anda M."/>
            <person name="Iwasaki W."/>
        </authorList>
    </citation>
    <scope>NUCLEOTIDE SEQUENCE [LARGE SCALE GENOMIC DNA]</scope>
    <source>
        <strain evidence="2 3">DSM 100852</strain>
    </source>
</reference>
<dbReference type="InterPro" id="IPR006533">
    <property type="entry name" value="T6SS_Vgr_RhsGE"/>
</dbReference>
<keyword evidence="3" id="KW-1185">Reference proteome</keyword>
<dbReference type="NCBIfam" id="TIGR01646">
    <property type="entry name" value="vgr_GE"/>
    <property type="match status" value="1"/>
</dbReference>
<dbReference type="RefSeq" id="WP_338391597.1">
    <property type="nucleotide sequence ID" value="NZ_AP025314.1"/>
</dbReference>
<dbReference type="Gene3D" id="2.40.50.230">
    <property type="entry name" value="Gp5 N-terminal domain"/>
    <property type="match status" value="1"/>
</dbReference>